<proteinExistence type="predicted"/>
<dbReference type="Pfam" id="PF01266">
    <property type="entry name" value="DAO"/>
    <property type="match status" value="1"/>
</dbReference>
<evidence type="ECO:0000313" key="3">
    <source>
        <dbReference type="EMBL" id="NQV63823.1"/>
    </source>
</evidence>
<feature type="domain" description="FAD dependent oxidoreductase" evidence="2">
    <location>
        <begin position="34"/>
        <end position="81"/>
    </location>
</feature>
<dbReference type="Gene3D" id="3.50.50.60">
    <property type="entry name" value="FAD/NAD(P)-binding domain"/>
    <property type="match status" value="1"/>
</dbReference>
<evidence type="ECO:0000256" key="1">
    <source>
        <dbReference type="ARBA" id="ARBA00023002"/>
    </source>
</evidence>
<dbReference type="Proteomes" id="UP000754644">
    <property type="component" value="Unassembled WGS sequence"/>
</dbReference>
<keyword evidence="1" id="KW-0560">Oxidoreductase</keyword>
<sequence>MKQAFPNYQLKSGWNALLPDRQAQPALQGKQVADVVVIGAGFTGLACARRWQELAPNARVVVIDASEIGEGNPGRNSGFLLEIALAEDANPANMQRMLTCNSLT</sequence>
<dbReference type="InterPro" id="IPR036188">
    <property type="entry name" value="FAD/NAD-bd_sf"/>
</dbReference>
<feature type="non-terminal residue" evidence="3">
    <location>
        <position position="104"/>
    </location>
</feature>
<organism evidence="3 4">
    <name type="scientific">SAR86 cluster bacterium</name>
    <dbReference type="NCBI Taxonomy" id="2030880"/>
    <lineage>
        <taxon>Bacteria</taxon>
        <taxon>Pseudomonadati</taxon>
        <taxon>Pseudomonadota</taxon>
        <taxon>Gammaproteobacteria</taxon>
        <taxon>SAR86 cluster</taxon>
    </lineage>
</organism>
<accession>A0A973A7L9</accession>
<dbReference type="InterPro" id="IPR006076">
    <property type="entry name" value="FAD-dep_OxRdtase"/>
</dbReference>
<dbReference type="EMBL" id="JABMOJ010000020">
    <property type="protein sequence ID" value="NQV63823.1"/>
    <property type="molecule type" value="Genomic_DNA"/>
</dbReference>
<evidence type="ECO:0000259" key="2">
    <source>
        <dbReference type="Pfam" id="PF01266"/>
    </source>
</evidence>
<reference evidence="3" key="1">
    <citation type="submission" date="2020-05" db="EMBL/GenBank/DDBJ databases">
        <title>Sulfur intermediates as new biogeochemical hubs in an aquatic model microbial ecosystem.</title>
        <authorList>
            <person name="Vigneron A."/>
        </authorList>
    </citation>
    <scope>NUCLEOTIDE SEQUENCE</scope>
    <source>
        <strain evidence="3">Bin.250</strain>
    </source>
</reference>
<evidence type="ECO:0000313" key="4">
    <source>
        <dbReference type="Proteomes" id="UP000754644"/>
    </source>
</evidence>
<dbReference type="AlphaFoldDB" id="A0A973A7L9"/>
<gene>
    <name evidence="3" type="ORF">HQ497_00535</name>
</gene>
<name>A0A973A7L9_9GAMM</name>
<protein>
    <submittedName>
        <fullName evidence="3">FAD-binding oxidoreductase</fullName>
    </submittedName>
</protein>
<dbReference type="GO" id="GO:0016491">
    <property type="term" value="F:oxidoreductase activity"/>
    <property type="evidence" value="ECO:0007669"/>
    <property type="project" value="UniProtKB-KW"/>
</dbReference>
<dbReference type="SUPFAM" id="SSF51905">
    <property type="entry name" value="FAD/NAD(P)-binding domain"/>
    <property type="match status" value="1"/>
</dbReference>
<comment type="caution">
    <text evidence="3">The sequence shown here is derived from an EMBL/GenBank/DDBJ whole genome shotgun (WGS) entry which is preliminary data.</text>
</comment>